<dbReference type="Pfam" id="PF12874">
    <property type="entry name" value="zf-met"/>
    <property type="match status" value="1"/>
</dbReference>
<sequence length="147" mass="17187">MSHLEENRCQSGFDSVFLAKALSKFCHKNDPACDPVLNLTCPWCDVEFETLSLLLRHMKLRLCALRNWQEAMGLVHLLYILKQEIDVANRTCNMCKTLFGSEAALFDHLRYRNEDTVCRTCNRCFRDSEKWHQHVISRTPIKAQKLL</sequence>
<dbReference type="Gene3D" id="3.30.160.60">
    <property type="entry name" value="Classic Zinc Finger"/>
    <property type="match status" value="1"/>
</dbReference>
<reference evidence="3" key="1">
    <citation type="journal article" date="2020" name="BMC Genomics">
        <title>Correction to: Identification and distribution of gene clusters required for synthesis of sphingolipid metabolism inhibitors in diverse species of the filamentous fungus Fusarium.</title>
        <authorList>
            <person name="Kim H.S."/>
            <person name="Lohmar J.M."/>
            <person name="Busman M."/>
            <person name="Brown D.W."/>
            <person name="Naumann T.A."/>
            <person name="Divon H.H."/>
            <person name="Lysoe E."/>
            <person name="Uhlig S."/>
            <person name="Proctor R.H."/>
        </authorList>
    </citation>
    <scope>NUCLEOTIDE SEQUENCE</scope>
    <source>
        <strain evidence="3">NRRL 45417</strain>
    </source>
</reference>
<evidence type="ECO:0000259" key="1">
    <source>
        <dbReference type="Pfam" id="PF00096"/>
    </source>
</evidence>
<dbReference type="Proteomes" id="UP000604273">
    <property type="component" value="Unassembled WGS sequence"/>
</dbReference>
<dbReference type="OrthoDB" id="654211at2759"/>
<proteinExistence type="predicted"/>
<reference evidence="3" key="2">
    <citation type="submission" date="2020-05" db="EMBL/GenBank/DDBJ databases">
        <authorList>
            <person name="Kim H.-S."/>
            <person name="Proctor R.H."/>
            <person name="Brown D.W."/>
        </authorList>
    </citation>
    <scope>NUCLEOTIDE SEQUENCE</scope>
    <source>
        <strain evidence="3">NRRL 45417</strain>
    </source>
</reference>
<dbReference type="InterPro" id="IPR013087">
    <property type="entry name" value="Znf_C2H2_type"/>
</dbReference>
<feature type="domain" description="C2H2-type" evidence="2">
    <location>
        <begin position="91"/>
        <end position="110"/>
    </location>
</feature>
<dbReference type="EMBL" id="JABFAI010000091">
    <property type="protein sequence ID" value="KAF4956023.1"/>
    <property type="molecule type" value="Genomic_DNA"/>
</dbReference>
<feature type="domain" description="C2H2-type" evidence="1">
    <location>
        <begin position="40"/>
        <end position="59"/>
    </location>
</feature>
<protein>
    <recommendedName>
        <fullName evidence="1 2">C2H2-type domain-containing protein</fullName>
    </recommendedName>
</protein>
<keyword evidence="4" id="KW-1185">Reference proteome</keyword>
<accession>A0A8H4TDL9</accession>
<evidence type="ECO:0000313" key="3">
    <source>
        <dbReference type="EMBL" id="KAF4956023.1"/>
    </source>
</evidence>
<dbReference type="Pfam" id="PF00096">
    <property type="entry name" value="zf-C2H2"/>
    <property type="match status" value="1"/>
</dbReference>
<evidence type="ECO:0000259" key="2">
    <source>
        <dbReference type="Pfam" id="PF12874"/>
    </source>
</evidence>
<gene>
    <name evidence="3" type="ORF">FGADI_4196</name>
</gene>
<comment type="caution">
    <text evidence="3">The sequence shown here is derived from an EMBL/GenBank/DDBJ whole genome shotgun (WGS) entry which is preliminary data.</text>
</comment>
<organism evidence="3 4">
    <name type="scientific">Fusarium gaditjirri</name>
    <dbReference type="NCBI Taxonomy" id="282569"/>
    <lineage>
        <taxon>Eukaryota</taxon>
        <taxon>Fungi</taxon>
        <taxon>Dikarya</taxon>
        <taxon>Ascomycota</taxon>
        <taxon>Pezizomycotina</taxon>
        <taxon>Sordariomycetes</taxon>
        <taxon>Hypocreomycetidae</taxon>
        <taxon>Hypocreales</taxon>
        <taxon>Nectriaceae</taxon>
        <taxon>Fusarium</taxon>
        <taxon>Fusarium nisikadoi species complex</taxon>
    </lineage>
</organism>
<name>A0A8H4TDL9_9HYPO</name>
<dbReference type="AlphaFoldDB" id="A0A8H4TDL9"/>
<evidence type="ECO:0000313" key="4">
    <source>
        <dbReference type="Proteomes" id="UP000604273"/>
    </source>
</evidence>